<dbReference type="SUPFAM" id="SSF52266">
    <property type="entry name" value="SGNH hydrolase"/>
    <property type="match status" value="1"/>
</dbReference>
<feature type="signal peptide" evidence="1">
    <location>
        <begin position="1"/>
        <end position="21"/>
    </location>
</feature>
<dbReference type="InterPro" id="IPR013830">
    <property type="entry name" value="SGNH_hydro"/>
</dbReference>
<name>A0A261U336_9BORD</name>
<reference evidence="3 4" key="1">
    <citation type="submission" date="2017-05" db="EMBL/GenBank/DDBJ databases">
        <title>Complete and WGS of Bordetella genogroups.</title>
        <authorList>
            <person name="Spilker T."/>
            <person name="LiPuma J."/>
        </authorList>
    </citation>
    <scope>NUCLEOTIDE SEQUENCE [LARGE SCALE GENOMIC DNA]</scope>
    <source>
        <strain evidence="3 4">AU9919</strain>
    </source>
</reference>
<dbReference type="Pfam" id="PF13472">
    <property type="entry name" value="Lipase_GDSL_2"/>
    <property type="match status" value="1"/>
</dbReference>
<dbReference type="PANTHER" id="PTHR30383">
    <property type="entry name" value="THIOESTERASE 1/PROTEASE 1/LYSOPHOSPHOLIPASE L1"/>
    <property type="match status" value="1"/>
</dbReference>
<dbReference type="InterPro" id="IPR036514">
    <property type="entry name" value="SGNH_hydro_sf"/>
</dbReference>
<keyword evidence="1" id="KW-0732">Signal</keyword>
<comment type="caution">
    <text evidence="3">The sequence shown here is derived from an EMBL/GenBank/DDBJ whole genome shotgun (WGS) entry which is preliminary data.</text>
</comment>
<sequence length="222" mass="23959">MRMLFRCFAIGALAISATAFAQTPNPSAGSAEHTLLVVGDSLSAEYGLTRGSGWVDLLAKRMSEQYPNYQVANASISGDTTSGGVARLPALLQRHHPDIVVIELGSNDALRGLSLQMTEQNLRTMTQSAQKAGAQVLLVGMQIPPNYGRDYTQRFANVFPTVAKSEQAHLAPFLMEGIATDRTQFQADGIHPNEQAQPALLKNVWAALRPILETTSKTAKQP</sequence>
<evidence type="ECO:0000256" key="1">
    <source>
        <dbReference type="SAM" id="SignalP"/>
    </source>
</evidence>
<evidence type="ECO:0000313" key="3">
    <source>
        <dbReference type="EMBL" id="OZI56289.1"/>
    </source>
</evidence>
<accession>A0A261U336</accession>
<gene>
    <name evidence="3" type="ORF">CAL20_12675</name>
</gene>
<dbReference type="EMBL" id="NEVQ01000013">
    <property type="protein sequence ID" value="OZI56289.1"/>
    <property type="molecule type" value="Genomic_DNA"/>
</dbReference>
<organism evidence="3 4">
    <name type="scientific">Bordetella genomosp. 4</name>
    <dbReference type="NCBI Taxonomy" id="463044"/>
    <lineage>
        <taxon>Bacteria</taxon>
        <taxon>Pseudomonadati</taxon>
        <taxon>Pseudomonadota</taxon>
        <taxon>Betaproteobacteria</taxon>
        <taxon>Burkholderiales</taxon>
        <taxon>Alcaligenaceae</taxon>
        <taxon>Bordetella</taxon>
    </lineage>
</organism>
<keyword evidence="4" id="KW-1185">Reference proteome</keyword>
<proteinExistence type="predicted"/>
<dbReference type="GO" id="GO:0004622">
    <property type="term" value="F:phosphatidylcholine lysophospholipase activity"/>
    <property type="evidence" value="ECO:0007669"/>
    <property type="project" value="TreeGrafter"/>
</dbReference>
<evidence type="ECO:0000259" key="2">
    <source>
        <dbReference type="Pfam" id="PF13472"/>
    </source>
</evidence>
<dbReference type="CDD" id="cd01822">
    <property type="entry name" value="Lysophospholipase_L1_like"/>
    <property type="match status" value="1"/>
</dbReference>
<dbReference type="PANTHER" id="PTHR30383:SF24">
    <property type="entry name" value="THIOESTERASE 1_PROTEASE 1_LYSOPHOSPHOLIPASE L1"/>
    <property type="match status" value="1"/>
</dbReference>
<dbReference type="Gene3D" id="3.40.50.1110">
    <property type="entry name" value="SGNH hydrolase"/>
    <property type="match status" value="1"/>
</dbReference>
<dbReference type="AlphaFoldDB" id="A0A261U336"/>
<feature type="chain" id="PRO_5013034662" evidence="1">
    <location>
        <begin position="22"/>
        <end position="222"/>
    </location>
</feature>
<dbReference type="Proteomes" id="UP000216885">
    <property type="component" value="Unassembled WGS sequence"/>
</dbReference>
<feature type="domain" description="SGNH hydrolase-type esterase" evidence="2">
    <location>
        <begin position="37"/>
        <end position="195"/>
    </location>
</feature>
<protein>
    <submittedName>
        <fullName evidence="3">Arylesterase</fullName>
    </submittedName>
</protein>
<dbReference type="InterPro" id="IPR051532">
    <property type="entry name" value="Ester_Hydrolysis_Enzymes"/>
</dbReference>
<dbReference type="RefSeq" id="WP_094838028.1">
    <property type="nucleotide sequence ID" value="NZ_NEVQ01000013.1"/>
</dbReference>
<evidence type="ECO:0000313" key="4">
    <source>
        <dbReference type="Proteomes" id="UP000216885"/>
    </source>
</evidence>